<evidence type="ECO:0000313" key="4">
    <source>
        <dbReference type="Proteomes" id="UP000321917"/>
    </source>
</evidence>
<dbReference type="OrthoDB" id="6465020at2"/>
<protein>
    <submittedName>
        <fullName evidence="2">Uncharacterized protein</fullName>
    </submittedName>
</protein>
<sequence length="75" mass="8825">MNQQIIFNDDITYDKNQKGWVFSGLLSGERIDILIKCEQHNVLSDALKFDLEVIVEEWLDVNEPLPESRIELDYK</sequence>
<gene>
    <name evidence="1" type="ORF">ESZ26_16430</name>
    <name evidence="2" type="ORF">ESZ27_14485</name>
</gene>
<organism evidence="2 4">
    <name type="scientific">Colwellia hornerae</name>
    <dbReference type="NCBI Taxonomy" id="89402"/>
    <lineage>
        <taxon>Bacteria</taxon>
        <taxon>Pseudomonadati</taxon>
        <taxon>Pseudomonadota</taxon>
        <taxon>Gammaproteobacteria</taxon>
        <taxon>Alteromonadales</taxon>
        <taxon>Colwelliaceae</taxon>
        <taxon>Colwellia</taxon>
    </lineage>
</organism>
<reference evidence="2 4" key="1">
    <citation type="submission" date="2019-07" db="EMBL/GenBank/DDBJ databases">
        <title>Genomes of sea-ice associated Colwellia species.</title>
        <authorList>
            <person name="Bowman J.P."/>
        </authorList>
    </citation>
    <scope>NUCLEOTIDE SEQUENCE [LARGE SCALE GENOMIC DNA]</scope>
    <source>
        <strain evidence="1 3">ACAM 607</strain>
        <strain evidence="2 4">IC036</strain>
    </source>
</reference>
<accession>A0A5C6Q6W7</accession>
<dbReference type="Proteomes" id="UP000321525">
    <property type="component" value="Unassembled WGS sequence"/>
</dbReference>
<comment type="caution">
    <text evidence="2">The sequence shown here is derived from an EMBL/GenBank/DDBJ whole genome shotgun (WGS) entry which is preliminary data.</text>
</comment>
<keyword evidence="3" id="KW-1185">Reference proteome</keyword>
<dbReference type="RefSeq" id="WP_146800536.1">
    <property type="nucleotide sequence ID" value="NZ_VOLP01000027.1"/>
</dbReference>
<dbReference type="EMBL" id="VOLR01000028">
    <property type="protein sequence ID" value="TWX55596.1"/>
    <property type="molecule type" value="Genomic_DNA"/>
</dbReference>
<dbReference type="EMBL" id="VOLQ01000031">
    <property type="protein sequence ID" value="TWX64498.1"/>
    <property type="molecule type" value="Genomic_DNA"/>
</dbReference>
<name>A0A5C6Q6W7_9GAMM</name>
<dbReference type="Proteomes" id="UP000321917">
    <property type="component" value="Unassembled WGS sequence"/>
</dbReference>
<dbReference type="InterPro" id="IPR036692">
    <property type="entry name" value="Shew3726-like_sf"/>
</dbReference>
<dbReference type="AlphaFoldDB" id="A0A5C6Q6W7"/>
<evidence type="ECO:0000313" key="3">
    <source>
        <dbReference type="Proteomes" id="UP000321525"/>
    </source>
</evidence>
<proteinExistence type="predicted"/>
<evidence type="ECO:0000313" key="1">
    <source>
        <dbReference type="EMBL" id="TWX55596.1"/>
    </source>
</evidence>
<dbReference type="Gene3D" id="3.30.160.140">
    <property type="entry name" value="Shew3726-like"/>
    <property type="match status" value="1"/>
</dbReference>
<dbReference type="SUPFAM" id="SSF160272">
    <property type="entry name" value="Shew3726-like"/>
    <property type="match status" value="1"/>
</dbReference>
<evidence type="ECO:0000313" key="2">
    <source>
        <dbReference type="EMBL" id="TWX64498.1"/>
    </source>
</evidence>